<protein>
    <submittedName>
        <fullName evidence="1">Uncharacterized protein</fullName>
    </submittedName>
</protein>
<dbReference type="RefSeq" id="WP_181603180.1">
    <property type="nucleotide sequence ID" value="NZ_CP059378.1"/>
</dbReference>
<organism evidence="1 2">
    <name type="scientific">Clostridium intestinale</name>
    <dbReference type="NCBI Taxonomy" id="36845"/>
    <lineage>
        <taxon>Bacteria</taxon>
        <taxon>Bacillati</taxon>
        <taxon>Bacillota</taxon>
        <taxon>Clostridia</taxon>
        <taxon>Eubacteriales</taxon>
        <taxon>Clostridiaceae</taxon>
        <taxon>Clostridium</taxon>
    </lineage>
</organism>
<accession>A0A7D7A615</accession>
<dbReference type="EMBL" id="CP059378">
    <property type="protein sequence ID" value="QLY81618.1"/>
    <property type="molecule type" value="Genomic_DNA"/>
</dbReference>
<sequence length="72" mass="8652">MNKEFIKKMIKAETLKYEAIKEILPEKVRKRVDDIEKEAFSLIKDIAIYMIQEEKDEKEEKKTTKKVEVDFS</sequence>
<reference evidence="1 2" key="1">
    <citation type="submission" date="2020-07" db="EMBL/GenBank/DDBJ databases">
        <title>Electron transfer.</title>
        <authorList>
            <person name="Huang L."/>
            <person name="Liu X."/>
            <person name="Zhou S."/>
        </authorList>
    </citation>
    <scope>NUCLEOTIDE SEQUENCE [LARGE SCALE GENOMIC DNA]</scope>
    <source>
        <strain evidence="1 2">Lx1</strain>
    </source>
</reference>
<dbReference type="Proteomes" id="UP000512286">
    <property type="component" value="Chromosome"/>
</dbReference>
<evidence type="ECO:0000313" key="2">
    <source>
        <dbReference type="Proteomes" id="UP000512286"/>
    </source>
</evidence>
<evidence type="ECO:0000313" key="1">
    <source>
        <dbReference type="EMBL" id="QLY81618.1"/>
    </source>
</evidence>
<proteinExistence type="predicted"/>
<name>A0A7D7A615_9CLOT</name>
<gene>
    <name evidence="1" type="ORF">HZF06_08565</name>
</gene>
<dbReference type="KEGG" id="cint:HZF06_08565"/>
<dbReference type="AlphaFoldDB" id="A0A7D7A615"/>